<dbReference type="InterPro" id="IPR000477">
    <property type="entry name" value="RT_dom"/>
</dbReference>
<evidence type="ECO:0000256" key="23">
    <source>
        <dbReference type="ARBA" id="ARBA00022759"/>
    </source>
</evidence>
<keyword evidence="34" id="KW-0239">DNA-directed DNA polymerase</keyword>
<keyword evidence="18" id="KW-0540">Nuclease</keyword>
<dbReference type="InterPro" id="IPR010661">
    <property type="entry name" value="RVT_thumb"/>
</dbReference>
<evidence type="ECO:0000256" key="25">
    <source>
        <dbReference type="ARBA" id="ARBA00022801"/>
    </source>
</evidence>
<dbReference type="GO" id="GO:0043657">
    <property type="term" value="C:host cell"/>
    <property type="evidence" value="ECO:0007669"/>
    <property type="project" value="GOC"/>
</dbReference>
<evidence type="ECO:0000256" key="32">
    <source>
        <dbReference type="ARBA" id="ARBA00022908"/>
    </source>
</evidence>
<dbReference type="GO" id="GO:0004190">
    <property type="term" value="F:aspartic-type endopeptidase activity"/>
    <property type="evidence" value="ECO:0007669"/>
    <property type="project" value="UniProtKB-KW"/>
</dbReference>
<evidence type="ECO:0000256" key="30">
    <source>
        <dbReference type="ARBA" id="ARBA00022870"/>
    </source>
</evidence>
<keyword evidence="11" id="KW-1048">Host nucleus</keyword>
<accession>A0A076V8Z4</accession>
<dbReference type="Pfam" id="PF00077">
    <property type="entry name" value="RVP"/>
    <property type="match status" value="1"/>
</dbReference>
<feature type="domain" description="Reverse transcriptase" evidence="54">
    <location>
        <begin position="98"/>
        <end position="288"/>
    </location>
</feature>
<dbReference type="Gene3D" id="1.10.10.200">
    <property type="match status" value="1"/>
</dbReference>
<evidence type="ECO:0000256" key="33">
    <source>
        <dbReference type="ARBA" id="ARBA00022918"/>
    </source>
</evidence>
<keyword evidence="32" id="KW-0229">DNA integration</keyword>
<keyword evidence="36" id="KW-0543">Viral nucleoprotein</keyword>
<dbReference type="GO" id="GO:0019013">
    <property type="term" value="C:viral nucleocapsid"/>
    <property type="evidence" value="ECO:0007669"/>
    <property type="project" value="UniProtKB-KW"/>
</dbReference>
<dbReference type="SUPFAM" id="SSF50122">
    <property type="entry name" value="DNA-binding domain of retroviral integrase"/>
    <property type="match status" value="1"/>
</dbReference>
<evidence type="ECO:0000256" key="43">
    <source>
        <dbReference type="ARBA" id="ARBA00023200"/>
    </source>
</evidence>
<dbReference type="GO" id="GO:0030430">
    <property type="term" value="C:host cell cytoplasm"/>
    <property type="evidence" value="ECO:0007669"/>
    <property type="project" value="UniProtKB-SubCell"/>
</dbReference>
<dbReference type="PROSITE" id="PS50175">
    <property type="entry name" value="ASP_PROT_RETROV"/>
    <property type="match status" value="1"/>
</dbReference>
<organism evidence="58 59">
    <name type="scientific">Human immunodeficiency virus type 1</name>
    <name type="common">HIV-1</name>
    <dbReference type="NCBI Taxonomy" id="11676"/>
    <lineage>
        <taxon>Viruses</taxon>
        <taxon>Riboviria</taxon>
        <taxon>Pararnavirae</taxon>
        <taxon>Artverviricota</taxon>
        <taxon>Revtraviricetes</taxon>
        <taxon>Ortervirales</taxon>
        <taxon>Retroviridae</taxon>
        <taxon>Orthoretrovirinae</taxon>
        <taxon>Lentivirus</taxon>
        <taxon>Lentivirus humimdef1</taxon>
    </lineage>
</organism>
<dbReference type="PROSITE" id="PS50994">
    <property type="entry name" value="INTEGRASE"/>
    <property type="match status" value="1"/>
</dbReference>
<dbReference type="InterPro" id="IPR001995">
    <property type="entry name" value="Peptidase_A2_cat"/>
</dbReference>
<keyword evidence="37" id="KW-0917">Virion maturation</keyword>
<dbReference type="InterPro" id="IPR010659">
    <property type="entry name" value="RVT_connect"/>
</dbReference>
<evidence type="ECO:0000256" key="6">
    <source>
        <dbReference type="ARBA" id="ARBA00004425"/>
    </source>
</evidence>
<evidence type="ECO:0000256" key="34">
    <source>
        <dbReference type="ARBA" id="ARBA00022932"/>
    </source>
</evidence>
<keyword evidence="22" id="KW-0688">Ribosomal frameshifting</keyword>
<keyword evidence="47" id="KW-1160">Virus entry into host cell</keyword>
<dbReference type="GO" id="GO:0046718">
    <property type="term" value="P:symbiont entry into host cell"/>
    <property type="evidence" value="ECO:0007669"/>
    <property type="project" value="UniProtKB-KW"/>
</dbReference>
<dbReference type="InterPro" id="IPR018061">
    <property type="entry name" value="Retropepsins"/>
</dbReference>
<dbReference type="InterPro" id="IPR001037">
    <property type="entry name" value="Integrase_C_retrovir"/>
</dbReference>
<evidence type="ECO:0000256" key="46">
    <source>
        <dbReference type="ARBA" id="ARBA00023288"/>
    </source>
</evidence>
<evidence type="ECO:0000256" key="3">
    <source>
        <dbReference type="ARBA" id="ARBA00004147"/>
    </source>
</evidence>
<keyword evidence="9" id="KW-1163">Viral penetration into host nucleus</keyword>
<proteinExistence type="predicted"/>
<evidence type="ECO:0000256" key="13">
    <source>
        <dbReference type="ARBA" id="ARBA00022612"/>
    </source>
</evidence>
<dbReference type="PROSITE" id="PS50878">
    <property type="entry name" value="RT_POL"/>
    <property type="match status" value="1"/>
</dbReference>
<dbReference type="Gene3D" id="2.30.30.10">
    <property type="entry name" value="Integrase, C-terminal domain superfamily, retroviral"/>
    <property type="match status" value="1"/>
</dbReference>
<name>A0A076V8Z4_HV1</name>
<keyword evidence="46" id="KW-0449">Lipoprotein</keyword>
<keyword evidence="39" id="KW-0238">DNA-binding</keyword>
<dbReference type="GO" id="GO:0003964">
    <property type="term" value="F:RNA-directed DNA polymerase activity"/>
    <property type="evidence" value="ECO:0007669"/>
    <property type="project" value="UniProtKB-KW"/>
</dbReference>
<keyword evidence="38" id="KW-0446">Lipid-binding</keyword>
<evidence type="ECO:0000256" key="22">
    <source>
        <dbReference type="ARBA" id="ARBA00022758"/>
    </source>
</evidence>
<evidence type="ECO:0000256" key="15">
    <source>
        <dbReference type="ARBA" id="ARBA00022679"/>
    </source>
</evidence>
<evidence type="ECO:0000256" key="39">
    <source>
        <dbReference type="ARBA" id="ARBA00023125"/>
    </source>
</evidence>
<evidence type="ECO:0000256" key="18">
    <source>
        <dbReference type="ARBA" id="ARBA00022722"/>
    </source>
</evidence>
<dbReference type="GO" id="GO:0015074">
    <property type="term" value="P:DNA integration"/>
    <property type="evidence" value="ECO:0007669"/>
    <property type="project" value="UniProtKB-KW"/>
</dbReference>
<keyword evidence="45" id="KW-0511">Multifunctional enzyme</keyword>
<evidence type="ECO:0000256" key="42">
    <source>
        <dbReference type="ARBA" id="ARBA00023195"/>
    </source>
</evidence>
<evidence type="ECO:0000256" key="37">
    <source>
        <dbReference type="ARBA" id="ARBA00023113"/>
    </source>
</evidence>
<dbReference type="InterPro" id="IPR002156">
    <property type="entry name" value="RNaseH_domain"/>
</dbReference>
<evidence type="ECO:0000259" key="56">
    <source>
        <dbReference type="PROSITE" id="PS50994"/>
    </source>
</evidence>
<evidence type="ECO:0000256" key="7">
    <source>
        <dbReference type="ARBA" id="ARBA00018735"/>
    </source>
</evidence>
<dbReference type="PANTHER" id="PTHR41694:SF3">
    <property type="entry name" value="RNA-DIRECTED DNA POLYMERASE-RELATED"/>
    <property type="match status" value="1"/>
</dbReference>
<protein>
    <recommendedName>
        <fullName evidence="7">Gag-Pol polyprotein</fullName>
    </recommendedName>
    <alternativeName>
        <fullName evidence="49">Pr160Gag-Pol</fullName>
    </alternativeName>
</protein>
<dbReference type="GO" id="GO:0006508">
    <property type="term" value="P:proteolysis"/>
    <property type="evidence" value="ECO:0007669"/>
    <property type="project" value="UniProtKB-KW"/>
</dbReference>
<keyword evidence="40" id="KW-0472">Membrane</keyword>
<dbReference type="GO" id="GO:0004523">
    <property type="term" value="F:RNA-DNA hybrid ribonuclease activity"/>
    <property type="evidence" value="ECO:0007669"/>
    <property type="project" value="InterPro"/>
</dbReference>
<evidence type="ECO:0000256" key="36">
    <source>
        <dbReference type="ARBA" id="ARBA00023086"/>
    </source>
</evidence>
<keyword evidence="12" id="KW-0945">Host-virus interaction</keyword>
<evidence type="ECO:0000256" key="38">
    <source>
        <dbReference type="ARBA" id="ARBA00023121"/>
    </source>
</evidence>
<dbReference type="InterPro" id="IPR003308">
    <property type="entry name" value="Integrase_Zn-bd_dom_N"/>
</dbReference>
<keyword evidence="31" id="KW-0694">RNA-binding</keyword>
<dbReference type="PROSITE" id="PS50879">
    <property type="entry name" value="RNASE_H_1"/>
    <property type="match status" value="1"/>
</dbReference>
<dbReference type="PANTHER" id="PTHR41694">
    <property type="entry name" value="ENDOGENOUS RETROVIRUS GROUP K MEMBER POL PROTEIN"/>
    <property type="match status" value="1"/>
</dbReference>
<dbReference type="SUPFAM" id="SSF46919">
    <property type="entry name" value="N-terminal Zn binding domain of HIV integrase"/>
    <property type="match status" value="1"/>
</dbReference>
<dbReference type="GO" id="GO:0008289">
    <property type="term" value="F:lipid binding"/>
    <property type="evidence" value="ECO:0007669"/>
    <property type="project" value="UniProtKB-KW"/>
</dbReference>
<keyword evidence="14" id="KW-0645">Protease</keyword>
<dbReference type="GO" id="GO:0020002">
    <property type="term" value="C:host cell plasma membrane"/>
    <property type="evidence" value="ECO:0007669"/>
    <property type="project" value="UniProtKB-SubCell"/>
</dbReference>
<evidence type="ECO:0000259" key="55">
    <source>
        <dbReference type="PROSITE" id="PS50879"/>
    </source>
</evidence>
<evidence type="ECO:0000256" key="11">
    <source>
        <dbReference type="ARBA" id="ARBA00022562"/>
    </source>
</evidence>
<keyword evidence="15" id="KW-0808">Transferase</keyword>
<keyword evidence="26" id="KW-1193">Eukaryotic host translation shutoff by virus</keyword>
<comment type="subcellular location">
    <subcellularLocation>
        <location evidence="6">Host cell membrane</location>
        <topology evidence="6">Lipid-anchor</topology>
    </subcellularLocation>
    <subcellularLocation>
        <location evidence="4">Host cytoplasm</location>
    </subcellularLocation>
    <subcellularLocation>
        <location evidence="3">Host nucleus</location>
    </subcellularLocation>
    <subcellularLocation>
        <location evidence="5">Virion</location>
    </subcellularLocation>
</comment>
<keyword evidence="23" id="KW-0255">Endonuclease</keyword>
<evidence type="ECO:0000256" key="31">
    <source>
        <dbReference type="ARBA" id="ARBA00022884"/>
    </source>
</evidence>
<dbReference type="SUPFAM" id="SSF53098">
    <property type="entry name" value="Ribonuclease H-like"/>
    <property type="match status" value="2"/>
</dbReference>
<evidence type="ECO:0000256" key="27">
    <source>
        <dbReference type="ARBA" id="ARBA00022833"/>
    </source>
</evidence>
<keyword evidence="41" id="KW-0233">DNA recombination</keyword>
<dbReference type="InterPro" id="IPR012337">
    <property type="entry name" value="RNaseH-like_sf"/>
</dbReference>
<dbReference type="InterPro" id="IPR043502">
    <property type="entry name" value="DNA/RNA_pol_sf"/>
</dbReference>
<dbReference type="InterPro" id="IPR036397">
    <property type="entry name" value="RNaseH_sf"/>
</dbReference>
<evidence type="ECO:0000256" key="19">
    <source>
        <dbReference type="ARBA" id="ARBA00022723"/>
    </source>
</evidence>
<keyword evidence="8" id="KW-1032">Host cell membrane</keyword>
<dbReference type="Pfam" id="PF00552">
    <property type="entry name" value="IN_DBD_C"/>
    <property type="match status" value="1"/>
</dbReference>
<keyword evidence="17" id="KW-0519">Myristate</keyword>
<evidence type="ECO:0000256" key="35">
    <source>
        <dbReference type="ARBA" id="ARBA00022995"/>
    </source>
</evidence>
<dbReference type="FunFam" id="2.30.30.10:FF:000001">
    <property type="entry name" value="POL polyprotein"/>
    <property type="match status" value="1"/>
</dbReference>
<dbReference type="Pfam" id="PF06817">
    <property type="entry name" value="RVT_thumb"/>
    <property type="match status" value="1"/>
</dbReference>
<feature type="domain" description="Integrase-type" evidence="57">
    <location>
        <begin position="837"/>
        <end position="884"/>
    </location>
</feature>
<evidence type="ECO:0000256" key="41">
    <source>
        <dbReference type="ARBA" id="ARBA00023172"/>
    </source>
</evidence>
<dbReference type="Gene3D" id="3.10.10.10">
    <property type="entry name" value="HIV Type 1 Reverse Transcriptase, subunit A, domain 1"/>
    <property type="match status" value="1"/>
</dbReference>
<comment type="catalytic activity">
    <reaction evidence="48">
        <text>Endohydrolysis of RNA in RNA/DNA hybrids. Three different cleavage modes: 1. sequence-specific internal cleavage of RNA. Human immunodeficiency virus type 1 and Moloney murine leukemia virus enzymes prefer to cleave the RNA strand one nucleotide away from the RNA-DNA junction. 2. RNA 5'-end directed cleavage 13-19 nucleotides from the RNA end. 3. DNA 3'-end directed cleavage 15-20 nucleotides away from the primer terminus.</text>
        <dbReference type="EC" id="3.1.26.13"/>
    </reaction>
</comment>
<evidence type="ECO:0000256" key="9">
    <source>
        <dbReference type="ARBA" id="ARBA00022524"/>
    </source>
</evidence>
<dbReference type="InterPro" id="IPR036862">
    <property type="entry name" value="Integrase_C_dom_sf_retrovir"/>
</dbReference>
<evidence type="ECO:0000256" key="21">
    <source>
        <dbReference type="ARBA" id="ARBA00022750"/>
    </source>
</evidence>
<dbReference type="GO" id="GO:0075713">
    <property type="term" value="P:establishment of integrated proviral latency"/>
    <property type="evidence" value="ECO:0007669"/>
    <property type="project" value="UniProtKB-KW"/>
</dbReference>
<feature type="domain" description="Peptidase A2" evidence="52">
    <location>
        <begin position="1"/>
        <end position="44"/>
    </location>
</feature>
<evidence type="ECO:0000256" key="14">
    <source>
        <dbReference type="ARBA" id="ARBA00022670"/>
    </source>
</evidence>
<keyword evidence="25" id="KW-0378">Hydrolase</keyword>
<keyword evidence="16" id="KW-0548">Nucleotidyltransferase</keyword>
<evidence type="ECO:0000256" key="50">
    <source>
        <dbReference type="PROSITE-ProRule" id="PRU00450"/>
    </source>
</evidence>
<dbReference type="Gene3D" id="3.30.420.10">
    <property type="entry name" value="Ribonuclease H-like superfamily/Ribonuclease H"/>
    <property type="match status" value="2"/>
</dbReference>
<keyword evidence="43" id="KW-1035">Host cytoplasm</keyword>
<comment type="catalytic activity">
    <reaction evidence="1">
        <text>3'-end directed exonucleolytic cleavage of viral RNA-DNA hybrid.</text>
        <dbReference type="EC" id="3.1.13.2"/>
    </reaction>
</comment>
<keyword evidence="24 50" id="KW-0863">Zinc-finger</keyword>
<dbReference type="EMBL" id="KJ849789">
    <property type="protein sequence ID" value="AIK20216.1"/>
    <property type="molecule type" value="Genomic_DNA"/>
</dbReference>
<dbReference type="InterPro" id="IPR017856">
    <property type="entry name" value="Integrase-like_N"/>
</dbReference>
<dbReference type="FunFam" id="3.30.70.270:FF:000006">
    <property type="entry name" value="Gag-Pol polyprotein"/>
    <property type="match status" value="1"/>
</dbReference>
<dbReference type="PROSITE" id="PS50876">
    <property type="entry name" value="ZF_INTEGRASE"/>
    <property type="match status" value="1"/>
</dbReference>
<keyword evidence="27" id="KW-0862">Zinc</keyword>
<evidence type="ECO:0000256" key="4">
    <source>
        <dbReference type="ARBA" id="ARBA00004192"/>
    </source>
</evidence>
<evidence type="ECO:0000256" key="49">
    <source>
        <dbReference type="ARBA" id="ARBA00032771"/>
    </source>
</evidence>
<dbReference type="GO" id="GO:0035613">
    <property type="term" value="F:RNA stem-loop binding"/>
    <property type="evidence" value="ECO:0007669"/>
    <property type="project" value="TreeGrafter"/>
</dbReference>
<evidence type="ECO:0000256" key="48">
    <source>
        <dbReference type="ARBA" id="ARBA00023415"/>
    </source>
</evidence>
<evidence type="ECO:0000256" key="5">
    <source>
        <dbReference type="ARBA" id="ARBA00004328"/>
    </source>
</evidence>
<dbReference type="Pfam" id="PF00075">
    <property type="entry name" value="RNase_H"/>
    <property type="match status" value="1"/>
</dbReference>
<evidence type="ECO:0000259" key="52">
    <source>
        <dbReference type="PROSITE" id="PS50175"/>
    </source>
</evidence>
<dbReference type="InterPro" id="IPR043128">
    <property type="entry name" value="Rev_trsase/Diguanyl_cyclase"/>
</dbReference>
<evidence type="ECO:0000259" key="53">
    <source>
        <dbReference type="PROSITE" id="PS50876"/>
    </source>
</evidence>
<evidence type="ECO:0000256" key="45">
    <source>
        <dbReference type="ARBA" id="ARBA00023268"/>
    </source>
</evidence>
<reference evidence="58 59" key="1">
    <citation type="journal article" date="2014" name="Transfusion">
        <title>Enhanced detection of viral diversity using partial and near full-length genomes of human immunodeficiency virus Type 1 provirus deep sequencing data from recently infected donors at four blood centers in Brazil.</title>
        <authorList>
            <consortium name="International Component of the NHLBI Recipient Epidemiology and Donor Evaluation Study-III (REDS-III)"/>
            <person name="Pessoa R."/>
            <person name="Watanabe J.T."/>
            <person name="Calabria P."/>
            <person name="Alencar C.S."/>
            <person name="Loureiro P."/>
            <person name="Lopes M.E."/>
            <person name="Proetti A.B."/>
            <person name="Felix A.C."/>
            <person name="Sabino E.C."/>
            <person name="Busch M.P."/>
            <person name="Sanabani S.S."/>
        </authorList>
    </citation>
    <scope>NUCLEOTIDE SEQUENCE [LARGE SCALE GENOMIC DNA]</scope>
    <source>
        <strain evidence="58">10BR_SP011</strain>
    </source>
</reference>
<dbReference type="GO" id="GO:0008270">
    <property type="term" value="F:zinc ion binding"/>
    <property type="evidence" value="ECO:0007669"/>
    <property type="project" value="UniProtKB-KW"/>
</dbReference>
<evidence type="ECO:0000256" key="24">
    <source>
        <dbReference type="ARBA" id="ARBA00022771"/>
    </source>
</evidence>
<dbReference type="Pfam" id="PF02022">
    <property type="entry name" value="Integrase_Zn"/>
    <property type="match status" value="1"/>
</dbReference>
<keyword evidence="21" id="KW-0064">Aspartyl protease</keyword>
<dbReference type="Gene3D" id="2.40.70.10">
    <property type="entry name" value="Acid Proteases"/>
    <property type="match status" value="1"/>
</dbReference>
<evidence type="ECO:0000256" key="17">
    <source>
        <dbReference type="ARBA" id="ARBA00022707"/>
    </source>
</evidence>
<evidence type="ECO:0000256" key="47">
    <source>
        <dbReference type="ARBA" id="ARBA00023296"/>
    </source>
</evidence>
<keyword evidence="29" id="KW-0946">Virion</keyword>
<evidence type="ECO:0000313" key="59">
    <source>
        <dbReference type="Proteomes" id="UP000140253"/>
    </source>
</evidence>
<dbReference type="InterPro" id="IPR001584">
    <property type="entry name" value="Integrase_cat-core"/>
</dbReference>
<gene>
    <name evidence="58" type="primary">pol</name>
</gene>
<evidence type="ECO:0000256" key="51">
    <source>
        <dbReference type="PROSITE-ProRule" id="PRU00506"/>
    </source>
</evidence>
<feature type="domain" description="Integrase catalytic" evidence="56">
    <location>
        <begin position="668"/>
        <end position="818"/>
    </location>
</feature>
<evidence type="ECO:0000259" key="57">
    <source>
        <dbReference type="PROSITE" id="PS51027"/>
    </source>
</evidence>
<evidence type="ECO:0000256" key="1">
    <source>
        <dbReference type="ARBA" id="ARBA00000379"/>
    </source>
</evidence>
<evidence type="ECO:0000256" key="12">
    <source>
        <dbReference type="ARBA" id="ARBA00022581"/>
    </source>
</evidence>
<evidence type="ECO:0000256" key="26">
    <source>
        <dbReference type="ARBA" id="ARBA00022809"/>
    </source>
</evidence>
<dbReference type="PROSITE" id="PS51027">
    <property type="entry name" value="INTEGRASE_DBD"/>
    <property type="match status" value="1"/>
</dbReference>
<dbReference type="Proteomes" id="UP000140253">
    <property type="component" value="Genome"/>
</dbReference>
<dbReference type="GO" id="GO:0003887">
    <property type="term" value="F:DNA-directed DNA polymerase activity"/>
    <property type="evidence" value="ECO:0007669"/>
    <property type="project" value="UniProtKB-KW"/>
</dbReference>
<keyword evidence="13" id="KW-1188">Viral release from host cell</keyword>
<evidence type="ECO:0000256" key="44">
    <source>
        <dbReference type="ARBA" id="ARBA00023247"/>
    </source>
</evidence>
<evidence type="ECO:0000256" key="40">
    <source>
        <dbReference type="ARBA" id="ARBA00023136"/>
    </source>
</evidence>
<evidence type="ECO:0000259" key="54">
    <source>
        <dbReference type="PROSITE" id="PS50878"/>
    </source>
</evidence>
<keyword evidence="20" id="KW-0677">Repeat</keyword>
<dbReference type="InterPro" id="IPR021109">
    <property type="entry name" value="Peptidase_aspartic_dom_sf"/>
</dbReference>
<keyword evidence="28" id="KW-0460">Magnesium</keyword>
<evidence type="ECO:0000256" key="16">
    <source>
        <dbReference type="ARBA" id="ARBA00022695"/>
    </source>
</evidence>
<dbReference type="GO" id="GO:0075523">
    <property type="term" value="P:viral translational frameshifting"/>
    <property type="evidence" value="ECO:0007669"/>
    <property type="project" value="UniProtKB-KW"/>
</dbReference>
<dbReference type="SUPFAM" id="SSF56672">
    <property type="entry name" value="DNA/RNA polymerases"/>
    <property type="match status" value="1"/>
</dbReference>
<keyword evidence="44" id="KW-1262">Eukaryotic host gene expression shutoff by virus</keyword>
<keyword evidence="30" id="KW-1043">Host membrane</keyword>
<evidence type="ECO:0000256" key="8">
    <source>
        <dbReference type="ARBA" id="ARBA00022511"/>
    </source>
</evidence>
<evidence type="ECO:0000256" key="2">
    <source>
        <dbReference type="ARBA" id="ARBA00001946"/>
    </source>
</evidence>
<dbReference type="Pfam" id="PF00665">
    <property type="entry name" value="rve"/>
    <property type="match status" value="1"/>
</dbReference>
<dbReference type="Pfam" id="PF06815">
    <property type="entry name" value="RVT_connect"/>
    <property type="match status" value="1"/>
</dbReference>
<feature type="DNA-binding region" description="Integrase-type" evidence="51">
    <location>
        <begin position="837"/>
        <end position="884"/>
    </location>
</feature>
<evidence type="ECO:0000256" key="10">
    <source>
        <dbReference type="ARBA" id="ARBA00022561"/>
    </source>
</evidence>
<evidence type="ECO:0000256" key="20">
    <source>
        <dbReference type="ARBA" id="ARBA00022737"/>
    </source>
</evidence>
<dbReference type="SUPFAM" id="SSF50630">
    <property type="entry name" value="Acid proteases"/>
    <property type="match status" value="1"/>
</dbReference>
<feature type="domain" description="Integrase-type" evidence="53">
    <location>
        <begin position="617"/>
        <end position="658"/>
    </location>
</feature>
<sequence length="919" mass="106093">MIGGIRGFIKVRQYDQIAIEICGQKAIGTVLVGPTPVNIIRRNMLTQIGCTLNFPISPIETVPVKLKPRMDGPKVKQWPLTAEKIKALTEICTDMEKEGKISKIRPKNPYNTPIFAIKKKDSTKWRKLVDFRELNKRTQDFWEVQLRIPHPARLKQKKSVTVLDVGDAYFSVPLHEDFRKYTAFTIPSTNNETPGIRYQYNVLPQGWKGSPAIFQASMTKILDPFRKKNPEIVIYQYIDDLYVRSDLKIGQHRTKIEELRQHLLKWGLTTPDKKHQKEPPFLWIGYELHPDKWTVQPIQLPTKDSWTVNDIQKLVRKLNWASQIYARIQVRQLCKLLRGAKALTDIVPLTEEAELELAENQEILKEPVHRAYYDPTKDLIAEIQKQRQGQWTYQVYQEPYKNLKTGKYARIKSAHTNDVRQLTEAVQKIAQESIVIQGKTPKFRLPIQKETWETWWSEYWQATWIPEWEFVNTPPLVKLWYQLETEPIVGAETFYVDGAANRETKKGKAGYVTDKRRQKVVSLTETTNQKAELEAIYIALKDSGSKVNIVTDSQYALRIIQAKPDKSESDLVSQIIEQLIQKDQIYLSWVPAHKRIGGNEQVDKLVSSGIRKVLFLDGIDKAQEEHEKYHGNWRAMASDFNLPPIVAKEIVASCDKCQQKREAMHGQVDCSPRIWQLDCTHLEGKVIIVAVHVASGYIEAEVIPEETGQETAYFILKLAGRWPVRVIHTDNGKNFTSAAVKAACWWANVNQEFGIPYNPQSQRVVESMNKELKKIIRQVREQAEHLKTAVQMAVFIHNFKRKGGIGRYSAGERIVDIIATDIQTKELQKQITKIQNFQVYYRDSRDPIWKGPAKLLWKGEGAVVIQDNSDIKVVPRRKAKIIKDYRKQMAGDDCVAGRQDEDWNMAQFSKISYVYLKES</sequence>
<dbReference type="GO" id="GO:0004533">
    <property type="term" value="F:exoribonuclease H activity"/>
    <property type="evidence" value="ECO:0007669"/>
    <property type="project" value="UniProtKB-EC"/>
</dbReference>
<organismHost>
    <name type="scientific">Homo sapiens</name>
    <name type="common">Human</name>
    <dbReference type="NCBI Taxonomy" id="9606"/>
</organismHost>
<dbReference type="GO" id="GO:0003677">
    <property type="term" value="F:DNA binding"/>
    <property type="evidence" value="ECO:0007669"/>
    <property type="project" value="UniProtKB-KW"/>
</dbReference>
<dbReference type="GO" id="GO:0075732">
    <property type="term" value="P:viral penetration into host nucleus"/>
    <property type="evidence" value="ECO:0007669"/>
    <property type="project" value="UniProtKB-KW"/>
</dbReference>
<dbReference type="GO" id="GO:0042025">
    <property type="term" value="C:host cell nucleus"/>
    <property type="evidence" value="ECO:0007669"/>
    <property type="project" value="UniProtKB-SubCell"/>
</dbReference>
<dbReference type="GO" id="GO:0044826">
    <property type="term" value="P:viral genome integration into host DNA"/>
    <property type="evidence" value="ECO:0007669"/>
    <property type="project" value="UniProtKB-KW"/>
</dbReference>
<dbReference type="Pfam" id="PF00078">
    <property type="entry name" value="RVT_1"/>
    <property type="match status" value="1"/>
</dbReference>
<evidence type="ECO:0000313" key="58">
    <source>
        <dbReference type="EMBL" id="AIK20216.1"/>
    </source>
</evidence>
<keyword evidence="33" id="KW-0695">RNA-directed DNA polymerase</keyword>
<evidence type="ECO:0000256" key="28">
    <source>
        <dbReference type="ARBA" id="ARBA00022842"/>
    </source>
</evidence>
<dbReference type="GO" id="GO:0006310">
    <property type="term" value="P:DNA recombination"/>
    <property type="evidence" value="ECO:0007669"/>
    <property type="project" value="UniProtKB-KW"/>
</dbReference>
<evidence type="ECO:0000256" key="29">
    <source>
        <dbReference type="ARBA" id="ARBA00022844"/>
    </source>
</evidence>
<keyword evidence="35" id="KW-1190">Host gene expression shutoff by virus</keyword>
<dbReference type="Gene3D" id="3.30.70.270">
    <property type="match status" value="3"/>
</dbReference>
<keyword evidence="10" id="KW-0167">Capsid protein</keyword>
<feature type="domain" description="RNase H type-1" evidence="55">
    <location>
        <begin position="488"/>
        <end position="611"/>
    </location>
</feature>
<comment type="cofactor">
    <cofactor evidence="2">
        <name>Mg(2+)</name>
        <dbReference type="ChEBI" id="CHEBI:18420"/>
    </cofactor>
</comment>
<keyword evidence="42" id="KW-1179">Viral genome integration</keyword>
<keyword evidence="19" id="KW-0479">Metal-binding</keyword>
<dbReference type="GO" id="GO:0039657">
    <property type="term" value="P:symbiont-mediated suppression of host gene expression"/>
    <property type="evidence" value="ECO:0007669"/>
    <property type="project" value="UniProtKB-KW"/>
</dbReference>